<organism evidence="2">
    <name type="scientific">uncultured Caudovirales phage</name>
    <dbReference type="NCBI Taxonomy" id="2100421"/>
    <lineage>
        <taxon>Viruses</taxon>
        <taxon>Duplodnaviria</taxon>
        <taxon>Heunggongvirae</taxon>
        <taxon>Uroviricota</taxon>
        <taxon>Caudoviricetes</taxon>
        <taxon>Peduoviridae</taxon>
        <taxon>Maltschvirus</taxon>
        <taxon>Maltschvirus maltsch</taxon>
    </lineage>
</organism>
<gene>
    <name evidence="2" type="ORF">UFOVP129_31</name>
</gene>
<feature type="region of interest" description="Disordered" evidence="1">
    <location>
        <begin position="26"/>
        <end position="58"/>
    </location>
</feature>
<dbReference type="EMBL" id="LR796245">
    <property type="protein sequence ID" value="CAB4130871.1"/>
    <property type="molecule type" value="Genomic_DNA"/>
</dbReference>
<sequence length="58" mass="6678">MNTAFDALPHVNQIWVTKDGHFHLHPHNGGELVERNTQPTELIKEPLKKGRKPKVNEE</sequence>
<evidence type="ECO:0000313" key="2">
    <source>
        <dbReference type="EMBL" id="CAB4130871.1"/>
    </source>
</evidence>
<feature type="compositionally biased region" description="Basic and acidic residues" evidence="1">
    <location>
        <begin position="42"/>
        <end position="58"/>
    </location>
</feature>
<proteinExistence type="predicted"/>
<evidence type="ECO:0000256" key="1">
    <source>
        <dbReference type="SAM" id="MobiDB-lite"/>
    </source>
</evidence>
<protein>
    <submittedName>
        <fullName evidence="2">Uncharacterized protein</fullName>
    </submittedName>
</protein>
<name>A0A6J5L8P9_9CAUD</name>
<reference evidence="2" key="1">
    <citation type="submission" date="2020-04" db="EMBL/GenBank/DDBJ databases">
        <authorList>
            <person name="Chiriac C."/>
            <person name="Salcher M."/>
            <person name="Ghai R."/>
            <person name="Kavagutti S V."/>
        </authorList>
    </citation>
    <scope>NUCLEOTIDE SEQUENCE</scope>
</reference>
<accession>A0A6J5L8P9</accession>